<feature type="non-terminal residue" evidence="2">
    <location>
        <position position="2269"/>
    </location>
</feature>
<gene>
    <name evidence="2" type="ORF">V1468_09515</name>
</gene>
<evidence type="ECO:0000313" key="2">
    <source>
        <dbReference type="EMBL" id="MEF3079242.1"/>
    </source>
</evidence>
<sequence>MMKNYLTPFLKSIAVLVILILSSVSAYGQLRVPFTQRTSQYTPGKVIYNIKGDFTMIGNSNLTLQNYGTNTNNSNNSMVFIDEDNDLNTSNSSSATLDFSTENGANPECSNIIYAGLYWTGRGGTSLTEQQMRTVKFKGPNDSNYTTLTASANDIMYPGDNNMYAGYIEVTDRVRNNGIGEYFVADIAITEGNGGATGYYGGWGMIVVYENSKMNWRDVTIFDGYAYVQGNVTQDYEIPVSGFNAVQTGDVNIKLGLMAGEGDRGISGDYFQIIHADEVNNNNPSANDWETLSHSGNSTNNFFNSSINTGGNARSPSLTNNTGLDIAMFDLDNSDKSLIDNSQTETRFRYGTTQDTYIIFSMAMSVDAYIPESEGVLSTTTINGNPPTADLSAEPGDEIEYKIEIKNKGTEPILNAQLIVPIPFTSEFVPGSISYGAYLPAFAADPPYFDPNLGATGSIVWDINFLPLFPADIDLLLADLTFKLKATEDCSLLLNDNCEPKIVIVGGTISGTGMISGTDYSLPLIQSYQSDGICQGEPNTDPIEIDIDADQYIAENCTNVTLERDFFYCSFEGNNIPVSELESEFPPGTRFYNSYPVTGGSTEYTDSNPFPATLGVSTYYGVPPGDYGCHYEFTIEVSDITTFPTVNDVEYCKNETASPLTGQSSNPDYVVVYFTDNNPNTVGQLSLTPDTSQSGTFTYYVSEGPTEQCVNTDRIPITVTVYDEISIVLENLENVDCYNGENGSIDISVSGGSGNYTYDWDYNGTETPNTDPQDLNNLSSGIYTVTVNDSNSNCSATTSFTISQPTEALSSTITSITDVLCHGEATGAIDLTITGGTGPYSILWNNGSTDEDQNNLTAGTYNVTITDANGCSTTNQATISQPTNSLSANITNINNVSCKNGTDGSFNVNVTGGTSPYQYSIDNGTTNQNNDLFENLSAGTYNVLVTDANNCTANAQVTITEPEKIKVSITNVNNVDCSGEATGDISISVYGGTQPYTYSWSNSATTQNLTDVVAGTYSVTVTDANGCTASANTTISEPSSPISLNISKVDANTAQGCTNGEATANVSGGTSPYTYAWSASANNQTTSTATNLHVGSHSVTITDANGCELTQSIVISCVNTCDAEISIGNITNVLCVGDATGSGTVTASSTANPSATFTFTWSNGQVDAGVTSSTINNITAGVYDVSVTIDGTVCQPVEETISISEPNNALNLTASSTDELGPNTNDGTASATATGGVEPYTYQWSPGGETTQNISGLASGSYTVTVTDANGCTETATVTVNPGSCHNLSISGTSSPVTCNGESNGSVSAVVTNGVGPFTYSWDTLPNTTPNVNNLPAGSYTVTVTDQTTLCTQSTTITVNEPNALSSGIAVTNILCKGDSTGSVDLTVNGGTPPYSYSWNNGATTEDLVNVTAGTYSVTITDANGCTSTNQSTVQEPNEIVSGSIVRVTNVDCTGETNGSISAEAAGGIPPYSYSIDNGATSQSSGVFENLAAGNYSILITDANGCTTTISDTVNVDDTEDPVISVPASITIEGCSENDITNTNAVFEYSNTTSSDIQSVFTSNPNYNASDDFNIASITYIDVIISASCPVTIERTFIITDNCGNTANADQTITVVDTTDPTINVPADVTIECTEDESSANTGVATGADTCGTVTITESDVETAACGNTKTIVRTWTVTDECGNSVSADQTITVVDTTDPTINVPADITIECTEDESSANTGVATGADTCGTVTITESDVETAACGNTKTIVRTWTVTDECGNSVSADQTITVVDTTDPTISVPADITIECTEDESSANTGVATGADTCGTVTITESDVETAACGNTKTIVRTWTVTDECGNSVSADQTITVVDTTDPTISAPADVTIECTEDESSANTGAATGADTCGTVTITESDVETAACGNTKTIVRTWTVTDACGNSVSADQTITVVDTTDPTINVPADITIECTEDESSANTGVATGADTCGTVTITESDVETAACGNTKTIVRTWTVTDECGNSVSADQTITVVDTTPPTIDNTNTDNIVIQCGVTPDGTLEAWLANNAGATANDTCGTVTWSNDYGANTDVDCANGAITVTFTATDECGNASNTTATYSIIDTVDPVLTIPEDTTVECTEDTSPASTGTATAIDDCAEPNVSFTDAEVAQCGNTKTITRTWTATDACGNSVSADQTITVVDTTDPTITVPADITIECTEDESSANTGVATGADTCGTVTITESDVETAACGNTKTIVRTWTVTDECGNDTVHTQVITVQDTTAPTFNEALP</sequence>
<name>A0ABU7W5J5_9FLAO</name>
<dbReference type="Pfam" id="PF13573">
    <property type="entry name" value="SprB"/>
    <property type="match status" value="9"/>
</dbReference>
<dbReference type="InterPro" id="IPR025667">
    <property type="entry name" value="SprB_repeat"/>
</dbReference>
<dbReference type="EMBL" id="JAZHOU010000002">
    <property type="protein sequence ID" value="MEF3079242.1"/>
    <property type="molecule type" value="Genomic_DNA"/>
</dbReference>
<feature type="compositionally biased region" description="Polar residues" evidence="1">
    <location>
        <begin position="1213"/>
        <end position="1233"/>
    </location>
</feature>
<evidence type="ECO:0008006" key="4">
    <source>
        <dbReference type="Google" id="ProtNLM"/>
    </source>
</evidence>
<comment type="caution">
    <text evidence="2">The sequence shown here is derived from an EMBL/GenBank/DDBJ whole genome shotgun (WGS) entry which is preliminary data.</text>
</comment>
<dbReference type="Proteomes" id="UP001356704">
    <property type="component" value="Unassembled WGS sequence"/>
</dbReference>
<dbReference type="Gene3D" id="2.60.40.740">
    <property type="match status" value="6"/>
</dbReference>
<dbReference type="RefSeq" id="WP_331810006.1">
    <property type="nucleotide sequence ID" value="NZ_JAZHOU010000002.1"/>
</dbReference>
<keyword evidence="3" id="KW-1185">Reference proteome</keyword>
<feature type="region of interest" description="Disordered" evidence="1">
    <location>
        <begin position="1213"/>
        <end position="1248"/>
    </location>
</feature>
<organism evidence="2 3">
    <name type="scientific">Winogradskyella poriferorum</name>
    <dbReference type="NCBI Taxonomy" id="307627"/>
    <lineage>
        <taxon>Bacteria</taxon>
        <taxon>Pseudomonadati</taxon>
        <taxon>Bacteroidota</taxon>
        <taxon>Flavobacteriia</taxon>
        <taxon>Flavobacteriales</taxon>
        <taxon>Flavobacteriaceae</taxon>
        <taxon>Winogradskyella</taxon>
    </lineage>
</organism>
<proteinExistence type="predicted"/>
<evidence type="ECO:0000313" key="3">
    <source>
        <dbReference type="Proteomes" id="UP001356704"/>
    </source>
</evidence>
<accession>A0ABU7W5J5</accession>
<protein>
    <recommendedName>
        <fullName evidence="4">Gliding motility-associated C-terminal domain-containing protein</fullName>
    </recommendedName>
</protein>
<evidence type="ECO:0000256" key="1">
    <source>
        <dbReference type="SAM" id="MobiDB-lite"/>
    </source>
</evidence>
<reference evidence="2 3" key="1">
    <citation type="submission" date="2024-02" db="EMBL/GenBank/DDBJ databases">
        <title>Winogradskyella poriferorum JCM 12885.</title>
        <authorList>
            <person name="Zhang D.-F."/>
            <person name="Fu Z.-Y."/>
        </authorList>
    </citation>
    <scope>NUCLEOTIDE SEQUENCE [LARGE SCALE GENOMIC DNA]</scope>
    <source>
        <strain evidence="2 3">JCM 12885</strain>
    </source>
</reference>